<dbReference type="GeneID" id="35444856"/>
<name>A0A2G4SWR9_RHIZD</name>
<dbReference type="EMBL" id="KZ303849">
    <property type="protein sequence ID" value="PHZ12816.1"/>
    <property type="molecule type" value="Genomic_DNA"/>
</dbReference>
<sequence>MSRAITDIIQQWRTITKPTRGPRPTVDQLKEIIKTRPDSLEAKIATSPAARIMASPLRQCALQRRIFPSKLLLRFGLGWHPETRRVWAYPTVQGKTHGAGYYVSLQRRLLDALKGGAVYNSVFRGNAMYRADMTDHVQDALCQASLKEFLKISTSSIHILQPVDDSSWVSDKPAPMGYQCIIILQQNHTDFCAHDHSVYIQSEDKAQKDIPCYYIKDLWSDKQISQILQRLNITPEQQRVSALGVPKSFETVDLAVELWRCREFIVN</sequence>
<dbReference type="AlphaFoldDB" id="A0A2G4SWR9"/>
<reference evidence="1 2" key="1">
    <citation type="journal article" date="2016" name="Proc. Natl. Acad. Sci. U.S.A.">
        <title>Lipid metabolic changes in an early divergent fungus govern the establishment of a mutualistic symbiosis with endobacteria.</title>
        <authorList>
            <person name="Lastovetsky O.A."/>
            <person name="Gaspar M.L."/>
            <person name="Mondo S.J."/>
            <person name="LaButti K.M."/>
            <person name="Sandor L."/>
            <person name="Grigoriev I.V."/>
            <person name="Henry S.A."/>
            <person name="Pawlowska T.E."/>
        </authorList>
    </citation>
    <scope>NUCLEOTIDE SEQUENCE [LARGE SCALE GENOMIC DNA]</scope>
    <source>
        <strain evidence="1 2">ATCC 52813</strain>
    </source>
</reference>
<dbReference type="Proteomes" id="UP000242254">
    <property type="component" value="Unassembled WGS sequence"/>
</dbReference>
<protein>
    <submittedName>
        <fullName evidence="1">Uncharacterized protein</fullName>
    </submittedName>
</protein>
<evidence type="ECO:0000313" key="1">
    <source>
        <dbReference type="EMBL" id="PHZ12816.1"/>
    </source>
</evidence>
<dbReference type="RefSeq" id="XP_023466524.1">
    <property type="nucleotide sequence ID" value="XM_023613867.1"/>
</dbReference>
<dbReference type="STRING" id="1340429.A0A2G4SWR9"/>
<keyword evidence="2" id="KW-1185">Reference proteome</keyword>
<organism evidence="1 2">
    <name type="scientific">Rhizopus microsporus ATCC 52813</name>
    <dbReference type="NCBI Taxonomy" id="1340429"/>
    <lineage>
        <taxon>Eukaryota</taxon>
        <taxon>Fungi</taxon>
        <taxon>Fungi incertae sedis</taxon>
        <taxon>Mucoromycota</taxon>
        <taxon>Mucoromycotina</taxon>
        <taxon>Mucoromycetes</taxon>
        <taxon>Mucorales</taxon>
        <taxon>Mucorineae</taxon>
        <taxon>Rhizopodaceae</taxon>
        <taxon>Rhizopus</taxon>
    </lineage>
</organism>
<accession>A0A2G4SWR9</accession>
<evidence type="ECO:0000313" key="2">
    <source>
        <dbReference type="Proteomes" id="UP000242254"/>
    </source>
</evidence>
<gene>
    <name evidence="1" type="ORF">RHIMIDRAFT_292106</name>
</gene>
<proteinExistence type="predicted"/>